<dbReference type="GO" id="GO:0016787">
    <property type="term" value="F:hydrolase activity"/>
    <property type="evidence" value="ECO:0007669"/>
    <property type="project" value="UniProtKB-KW"/>
</dbReference>
<keyword evidence="7" id="KW-0539">Nucleus</keyword>
<keyword evidence="4" id="KW-0378">Hydrolase</keyword>
<dbReference type="OrthoDB" id="6513042at2759"/>
<evidence type="ECO:0000256" key="6">
    <source>
        <dbReference type="ARBA" id="ARBA00022840"/>
    </source>
</evidence>
<keyword evidence="5" id="KW-0347">Helicase</keyword>
<evidence type="ECO:0000256" key="7">
    <source>
        <dbReference type="ARBA" id="ARBA00023242"/>
    </source>
</evidence>
<keyword evidence="3" id="KW-0547">Nucleotide-binding</keyword>
<dbReference type="SMART" id="SM00487">
    <property type="entry name" value="DEXDc"/>
    <property type="match status" value="1"/>
</dbReference>
<dbReference type="Pfam" id="PF00270">
    <property type="entry name" value="DEAD"/>
    <property type="match status" value="1"/>
</dbReference>
<dbReference type="Proteomes" id="UP000036987">
    <property type="component" value="Unassembled WGS sequence"/>
</dbReference>
<dbReference type="PANTHER" id="PTHR14025:SF20">
    <property type="entry name" value="FANCONI ANEMIA GROUP M PROTEIN"/>
    <property type="match status" value="1"/>
</dbReference>
<evidence type="ECO:0008006" key="13">
    <source>
        <dbReference type="Google" id="ProtNLM"/>
    </source>
</evidence>
<dbReference type="GO" id="GO:0043138">
    <property type="term" value="F:3'-5' DNA helicase activity"/>
    <property type="evidence" value="ECO:0000318"/>
    <property type="project" value="GO_Central"/>
</dbReference>
<comment type="subcellular location">
    <subcellularLocation>
        <location evidence="1">Nucleus</location>
    </subcellularLocation>
</comment>
<dbReference type="CDD" id="cd18033">
    <property type="entry name" value="DEXDc_FANCM"/>
    <property type="match status" value="1"/>
</dbReference>
<dbReference type="GO" id="GO:0045003">
    <property type="term" value="P:double-strand break repair via synthesis-dependent strand annealing"/>
    <property type="evidence" value="ECO:0000318"/>
    <property type="project" value="GO_Central"/>
</dbReference>
<feature type="domain" description="Helicase C-terminal" evidence="10">
    <location>
        <begin position="434"/>
        <end position="596"/>
    </location>
</feature>
<dbReference type="FunFam" id="3.40.50.300:FF:000861">
    <property type="entry name" value="Fanconi anemia, complementation group M"/>
    <property type="match status" value="1"/>
</dbReference>
<evidence type="ECO:0000256" key="3">
    <source>
        <dbReference type="ARBA" id="ARBA00022741"/>
    </source>
</evidence>
<dbReference type="InterPro" id="IPR011545">
    <property type="entry name" value="DEAD/DEAH_box_helicase_dom"/>
</dbReference>
<keyword evidence="6" id="KW-0067">ATP-binding</keyword>
<keyword evidence="12" id="KW-1185">Reference proteome</keyword>
<name>A0A0K9NMV9_ZOSMR</name>
<feature type="compositionally biased region" description="Polar residues" evidence="8">
    <location>
        <begin position="1137"/>
        <end position="1146"/>
    </location>
</feature>
<feature type="domain" description="Helicase ATP-binding" evidence="9">
    <location>
        <begin position="154"/>
        <end position="322"/>
    </location>
</feature>
<dbReference type="InterPro" id="IPR039686">
    <property type="entry name" value="FANCM/Mph1-like_ID"/>
</dbReference>
<evidence type="ECO:0000256" key="8">
    <source>
        <dbReference type="SAM" id="MobiDB-lite"/>
    </source>
</evidence>
<dbReference type="SUPFAM" id="SSF52540">
    <property type="entry name" value="P-loop containing nucleoside triphosphate hydrolases"/>
    <property type="match status" value="1"/>
</dbReference>
<gene>
    <name evidence="11" type="ORF">ZOSMA_80G00400</name>
</gene>
<protein>
    <recommendedName>
        <fullName evidence="13">Fanconi anemia group M protein</fullName>
    </recommendedName>
</protein>
<dbReference type="PROSITE" id="PS51192">
    <property type="entry name" value="HELICASE_ATP_BIND_1"/>
    <property type="match status" value="1"/>
</dbReference>
<dbReference type="InterPro" id="IPR027417">
    <property type="entry name" value="P-loop_NTPase"/>
</dbReference>
<dbReference type="GO" id="GO:0005634">
    <property type="term" value="C:nucleus"/>
    <property type="evidence" value="ECO:0007669"/>
    <property type="project" value="UniProtKB-SubCell"/>
</dbReference>
<dbReference type="GO" id="GO:0005524">
    <property type="term" value="F:ATP binding"/>
    <property type="evidence" value="ECO:0007669"/>
    <property type="project" value="UniProtKB-KW"/>
</dbReference>
<feature type="region of interest" description="Disordered" evidence="8">
    <location>
        <begin position="905"/>
        <end position="930"/>
    </location>
</feature>
<comment type="similarity">
    <text evidence="2">Belongs to the DEAD box helicase family. DEAH subfamily. FANCM sub-subfamily.</text>
</comment>
<dbReference type="PROSITE" id="PS51194">
    <property type="entry name" value="HELICASE_CTER"/>
    <property type="match status" value="1"/>
</dbReference>
<dbReference type="InterPro" id="IPR001650">
    <property type="entry name" value="Helicase_C-like"/>
</dbReference>
<dbReference type="Gene3D" id="3.40.50.300">
    <property type="entry name" value="P-loop containing nucleotide triphosphate hydrolases"/>
    <property type="match status" value="2"/>
</dbReference>
<feature type="region of interest" description="Disordered" evidence="8">
    <location>
        <begin position="1079"/>
        <end position="1118"/>
    </location>
</feature>
<feature type="compositionally biased region" description="Basic and acidic residues" evidence="8">
    <location>
        <begin position="1094"/>
        <end position="1118"/>
    </location>
</feature>
<evidence type="ECO:0000256" key="2">
    <source>
        <dbReference type="ARBA" id="ARBA00009889"/>
    </source>
</evidence>
<dbReference type="SMART" id="SM00490">
    <property type="entry name" value="HELICc"/>
    <property type="match status" value="1"/>
</dbReference>
<dbReference type="InterPro" id="IPR044749">
    <property type="entry name" value="FANCM_DEXDc"/>
</dbReference>
<sequence length="1303" mass="146722">MPSPSSHFVPIPPSIVIDDDDDDFDWDAAIREIDSTCANVASASGCENAASTIPSGKTERPSVGSFRQATLDCFVKKIAKTYDGTSFGRNQVDDHTHHDGIFDDSDIHAQNGAHLNHLHTTTTARGQNVAIDLEAAKTWVYPSNVSHRDYQFSITEKALYSNTMVVLPTGLGKTLIAAVVMYNYFRWFPEGKIVFTAPSRPLVMQQIEACHKIVGMPQELTIDMTGNTNPRNRIELWKEKRVFFVTPQVLEKDIQTGICLTKKLVCLVIDEAHRASGNYSYCVVLRELIAASVDLRILALTATPGTRKENVQNVIDNLCISTLEYRDENNHDVSKYINDRKSELIKVPMDKGANEILSLFIQIIKQYVISLNSKGVLPPRDCTVMTPSEWVNIKTIFGNEVSTKFGSAEKAKIMSDIGMMISLSYIRQLLLGYGIRLAYVMLEEKLKGPLAKLCHNELICKTRDLMSKYLSHGAPYPKLSKLMELLKDHFGNKLLKGQSQKTQQAVLQKFRSGEYNVIVSTSIGEEGLDIIEVDLVICFDANISSLRMTQRMGRTGRKNSHELNGHLRKQATGRAIKKKMFNGGVNSFDFHLSPRMVPHCCKPKLHIVEFLVGEFIHFGRKTKATPMGRSLLSGILSTEENDTISKYFHHPNEDDWKPSLIAFPHFQTFPSRIHRVGHSMKTVHMFINAMEYLQMSPSSKPNVVLPVEAAKKLISEDSDIRLKGVYDFPEQTSCFEPLSLSNPDAVFENYKLEFASQKAGHQFLFETNFVSVNTLGEVVIASFPTLPFIDVSDIRSDLSHDHRTKPTYLYEASMFHYNKKTLIPRDALILSKLSDSRYTDSEDVFACQPYIYKEKSKEETYPKEEILHQTPLSTQEMLVSKDNLQMSKVSNSILPACESASARNHFDSSPKFSSKHGHSDSETNHSFSSSINHDHENCELLTDHHSINSHIRSNLGNDTFHGQLNTEEKYDSDYALDDKTNAQVNTNITFNNQVIDGSPGDWLMKLESPKTVQVAPKFKRLRKYNDTVQKLPFTDFERNASETNINLHHIAEDGFCQKRRGLDKKMTLVKSFIEEEADVSADVDVSEDEDDDKDEKGEFNNSFIDDRSNPSEASAHEENSIDMMAFYRRSLLTQSPLETPSYPISSSHEEITSTRSEKTDPCLPDEINNSILISRDEMNHSAKPTSGYSTERITSFELVGEAIEAQDDWSVIGSKKRKLFHQCPETGLVAKMQPRDLFQSNNSTTSSVPTHTSTDLSCDDDFFENIDLDALEAQAIELLKNKPKANELPACNPVSFPSFDLGL</sequence>
<reference evidence="12" key="1">
    <citation type="journal article" date="2016" name="Nature">
        <title>The genome of the seagrass Zostera marina reveals angiosperm adaptation to the sea.</title>
        <authorList>
            <person name="Olsen J.L."/>
            <person name="Rouze P."/>
            <person name="Verhelst B."/>
            <person name="Lin Y.-C."/>
            <person name="Bayer T."/>
            <person name="Collen J."/>
            <person name="Dattolo E."/>
            <person name="De Paoli E."/>
            <person name="Dittami S."/>
            <person name="Maumus F."/>
            <person name="Michel G."/>
            <person name="Kersting A."/>
            <person name="Lauritano C."/>
            <person name="Lohaus R."/>
            <person name="Toepel M."/>
            <person name="Tonon T."/>
            <person name="Vanneste K."/>
            <person name="Amirebrahimi M."/>
            <person name="Brakel J."/>
            <person name="Bostroem C."/>
            <person name="Chovatia M."/>
            <person name="Grimwood J."/>
            <person name="Jenkins J.W."/>
            <person name="Jueterbock A."/>
            <person name="Mraz A."/>
            <person name="Stam W.T."/>
            <person name="Tice H."/>
            <person name="Bornberg-Bauer E."/>
            <person name="Green P.J."/>
            <person name="Pearson G.A."/>
            <person name="Procaccini G."/>
            <person name="Duarte C.M."/>
            <person name="Schmutz J."/>
            <person name="Reusch T.B.H."/>
            <person name="Van de Peer Y."/>
        </authorList>
    </citation>
    <scope>NUCLEOTIDE SEQUENCE [LARGE SCALE GENOMIC DNA]</scope>
    <source>
        <strain evidence="12">cv. Finnish</strain>
    </source>
</reference>
<dbReference type="PANTHER" id="PTHR14025">
    <property type="entry name" value="FANCONI ANEMIA GROUP M FANCM FAMILY MEMBER"/>
    <property type="match status" value="1"/>
</dbReference>
<evidence type="ECO:0000259" key="9">
    <source>
        <dbReference type="PROSITE" id="PS51192"/>
    </source>
</evidence>
<proteinExistence type="inferred from homology"/>
<evidence type="ECO:0000256" key="5">
    <source>
        <dbReference type="ARBA" id="ARBA00022806"/>
    </source>
</evidence>
<evidence type="ECO:0000313" key="12">
    <source>
        <dbReference type="Proteomes" id="UP000036987"/>
    </source>
</evidence>
<feature type="compositionally biased region" description="Basic and acidic residues" evidence="8">
    <location>
        <begin position="1147"/>
        <end position="1160"/>
    </location>
</feature>
<dbReference type="GO" id="GO:0000400">
    <property type="term" value="F:four-way junction DNA binding"/>
    <property type="evidence" value="ECO:0000318"/>
    <property type="project" value="GO_Central"/>
</dbReference>
<organism evidence="11 12">
    <name type="scientific">Zostera marina</name>
    <name type="common">Eelgrass</name>
    <dbReference type="NCBI Taxonomy" id="29655"/>
    <lineage>
        <taxon>Eukaryota</taxon>
        <taxon>Viridiplantae</taxon>
        <taxon>Streptophyta</taxon>
        <taxon>Embryophyta</taxon>
        <taxon>Tracheophyta</taxon>
        <taxon>Spermatophyta</taxon>
        <taxon>Magnoliopsida</taxon>
        <taxon>Liliopsida</taxon>
        <taxon>Zosteraceae</taxon>
        <taxon>Zostera</taxon>
    </lineage>
</organism>
<comment type="caution">
    <text evidence="11">The sequence shown here is derived from an EMBL/GenBank/DDBJ whole genome shotgun (WGS) entry which is preliminary data.</text>
</comment>
<dbReference type="EMBL" id="LFYR01001997">
    <property type="protein sequence ID" value="KMZ57948.1"/>
    <property type="molecule type" value="Genomic_DNA"/>
</dbReference>
<evidence type="ECO:0000256" key="1">
    <source>
        <dbReference type="ARBA" id="ARBA00004123"/>
    </source>
</evidence>
<evidence type="ECO:0000313" key="11">
    <source>
        <dbReference type="EMBL" id="KMZ57948.1"/>
    </source>
</evidence>
<accession>A0A0K9NMV9</accession>
<evidence type="ECO:0000259" key="10">
    <source>
        <dbReference type="PROSITE" id="PS51194"/>
    </source>
</evidence>
<feature type="compositionally biased region" description="Acidic residues" evidence="8">
    <location>
        <begin position="1079"/>
        <end position="1093"/>
    </location>
</feature>
<dbReference type="GO" id="GO:0009378">
    <property type="term" value="F:four-way junction helicase activity"/>
    <property type="evidence" value="ECO:0000318"/>
    <property type="project" value="GO_Central"/>
</dbReference>
<dbReference type="GO" id="GO:0036297">
    <property type="term" value="P:interstrand cross-link repair"/>
    <property type="evidence" value="ECO:0000318"/>
    <property type="project" value="GO_Central"/>
</dbReference>
<evidence type="ECO:0000256" key="4">
    <source>
        <dbReference type="ARBA" id="ARBA00022801"/>
    </source>
</evidence>
<feature type="region of interest" description="Disordered" evidence="8">
    <location>
        <begin position="1137"/>
        <end position="1165"/>
    </location>
</feature>
<dbReference type="Pfam" id="PF00271">
    <property type="entry name" value="Helicase_C"/>
    <property type="match status" value="1"/>
</dbReference>
<dbReference type="CDD" id="cd12091">
    <property type="entry name" value="FANCM_ID"/>
    <property type="match status" value="1"/>
</dbReference>
<dbReference type="InterPro" id="IPR014001">
    <property type="entry name" value="Helicase_ATP-bd"/>
</dbReference>
<dbReference type="STRING" id="29655.A0A0K9NMV9"/>